<proteinExistence type="predicted"/>
<evidence type="ECO:0000313" key="5">
    <source>
        <dbReference type="Proteomes" id="UP000253606"/>
    </source>
</evidence>
<evidence type="ECO:0000313" key="4">
    <source>
        <dbReference type="EMBL" id="AXC14315.1"/>
    </source>
</evidence>
<name>A0A2Z5G6P0_9BACT</name>
<organism evidence="4 5">
    <name type="scientific">Acidisarcina polymorpha</name>
    <dbReference type="NCBI Taxonomy" id="2211140"/>
    <lineage>
        <taxon>Bacteria</taxon>
        <taxon>Pseudomonadati</taxon>
        <taxon>Acidobacteriota</taxon>
        <taxon>Terriglobia</taxon>
        <taxon>Terriglobales</taxon>
        <taxon>Acidobacteriaceae</taxon>
        <taxon>Acidisarcina</taxon>
    </lineage>
</organism>
<dbReference type="GO" id="GO:0009236">
    <property type="term" value="P:cobalamin biosynthetic process"/>
    <property type="evidence" value="ECO:0007669"/>
    <property type="project" value="UniProtKB-UniPathway"/>
</dbReference>
<evidence type="ECO:0000256" key="2">
    <source>
        <dbReference type="ARBA" id="ARBA00022573"/>
    </source>
</evidence>
<gene>
    <name evidence="4" type="ORF">ACPOL_5057</name>
</gene>
<accession>A0A2Z5G6P0</accession>
<keyword evidence="3" id="KW-0560">Oxidoreductase</keyword>
<evidence type="ECO:0000256" key="1">
    <source>
        <dbReference type="ARBA" id="ARBA00004953"/>
    </source>
</evidence>
<dbReference type="UniPathway" id="UPA00148"/>
<protein>
    <submittedName>
        <fullName evidence="4">Cobalt-precorrin-6x reductase</fullName>
    </submittedName>
</protein>
<dbReference type="Pfam" id="PF02571">
    <property type="entry name" value="CbiJ"/>
    <property type="match status" value="1"/>
</dbReference>
<dbReference type="PANTHER" id="PTHR36925">
    <property type="entry name" value="COBALT-PRECORRIN-6A REDUCTASE"/>
    <property type="match status" value="1"/>
</dbReference>
<dbReference type="RefSeq" id="WP_236656968.1">
    <property type="nucleotide sequence ID" value="NZ_CP030840.1"/>
</dbReference>
<dbReference type="EMBL" id="CP030840">
    <property type="protein sequence ID" value="AXC14315.1"/>
    <property type="molecule type" value="Genomic_DNA"/>
</dbReference>
<keyword evidence="5" id="KW-1185">Reference proteome</keyword>
<dbReference type="GO" id="GO:0016994">
    <property type="term" value="F:precorrin-6A reductase activity"/>
    <property type="evidence" value="ECO:0007669"/>
    <property type="project" value="InterPro"/>
</dbReference>
<dbReference type="KEGG" id="abas:ACPOL_5057"/>
<dbReference type="PANTHER" id="PTHR36925:SF1">
    <property type="entry name" value="COBALT-PRECORRIN-6A REDUCTASE"/>
    <property type="match status" value="1"/>
</dbReference>
<dbReference type="InterPro" id="IPR003723">
    <property type="entry name" value="Precorrin-6x_reduct"/>
</dbReference>
<sequence>MRAGIDPMTFPSPRILILGGTHEASRLATILANNRDLTVITSLAGRLSQPHLPAGIVRIGGFGGPDGLTSYLREEAISAVLDVTHPFAAQISRNAEQACRNLDVPLLAFERPAWERVEGDLWMHVADVPAAAALVNKWNHRIFLSIGRQQVGAFAECRDAWFLIRAIDYPTDPLPPRSKLILERGGFDLQSELKMLREESIEILITKNSGGTVTYPKIEAARKLGIRVIMIDRPAAPNHSTFSDLGKLVGGLAQVLESSAIMRSIDAI</sequence>
<comment type="pathway">
    <text evidence="1">Cofactor biosynthesis; adenosylcobalamin biosynthesis.</text>
</comment>
<evidence type="ECO:0000256" key="3">
    <source>
        <dbReference type="ARBA" id="ARBA00023002"/>
    </source>
</evidence>
<dbReference type="NCBIfam" id="NF005968">
    <property type="entry name" value="PRK08057.1-2"/>
    <property type="match status" value="1"/>
</dbReference>
<dbReference type="PROSITE" id="PS51014">
    <property type="entry name" value="COBK_CBIJ"/>
    <property type="match status" value="1"/>
</dbReference>
<dbReference type="NCBIfam" id="TIGR00715">
    <property type="entry name" value="precor6x_red"/>
    <property type="match status" value="1"/>
</dbReference>
<dbReference type="AlphaFoldDB" id="A0A2Z5G6P0"/>
<dbReference type="Proteomes" id="UP000253606">
    <property type="component" value="Chromosome"/>
</dbReference>
<keyword evidence="2" id="KW-0169">Cobalamin biosynthesis</keyword>
<reference evidence="4 5" key="1">
    <citation type="journal article" date="2018" name="Front. Microbiol.">
        <title>Hydrolytic Capabilities as a Key to Environmental Success: Chitinolytic and Cellulolytic Acidobacteria From Acidic Sub-arctic Soils and Boreal Peatlands.</title>
        <authorList>
            <person name="Belova S.E."/>
            <person name="Ravin N.V."/>
            <person name="Pankratov T.A."/>
            <person name="Rakitin A.L."/>
            <person name="Ivanova A.A."/>
            <person name="Beletsky A.V."/>
            <person name="Mardanov A.V."/>
            <person name="Sinninghe Damste J.S."/>
            <person name="Dedysh S.N."/>
        </authorList>
    </citation>
    <scope>NUCLEOTIDE SEQUENCE [LARGE SCALE GENOMIC DNA]</scope>
    <source>
        <strain evidence="4 5">SBC82</strain>
    </source>
</reference>